<evidence type="ECO:0000313" key="3">
    <source>
        <dbReference type="Proteomes" id="UP000070501"/>
    </source>
</evidence>
<evidence type="ECO:0000256" key="1">
    <source>
        <dbReference type="SAM" id="SignalP"/>
    </source>
</evidence>
<dbReference type="AlphaFoldDB" id="A0A136JEQ6"/>
<dbReference type="Pfam" id="PF06824">
    <property type="entry name" value="Glyco_hydro_125"/>
    <property type="match status" value="1"/>
</dbReference>
<dbReference type="Gene3D" id="1.50.10.10">
    <property type="match status" value="1"/>
</dbReference>
<dbReference type="STRING" id="196109.A0A136JEQ6"/>
<dbReference type="InterPro" id="IPR008313">
    <property type="entry name" value="GH125"/>
</dbReference>
<dbReference type="GO" id="GO:0005975">
    <property type="term" value="P:carbohydrate metabolic process"/>
    <property type="evidence" value="ECO:0007669"/>
    <property type="project" value="InterPro"/>
</dbReference>
<reference evidence="3" key="1">
    <citation type="submission" date="2016-02" db="EMBL/GenBank/DDBJ databases">
        <title>Draft genome sequence of Microdochium bolleyi, a fungal endophyte of beachgrass.</title>
        <authorList>
            <consortium name="DOE Joint Genome Institute"/>
            <person name="David A.S."/>
            <person name="May G."/>
            <person name="Haridas S."/>
            <person name="Lim J."/>
            <person name="Wang M."/>
            <person name="Labutti K."/>
            <person name="Lipzen A."/>
            <person name="Barry K."/>
            <person name="Grigoriev I.V."/>
        </authorList>
    </citation>
    <scope>NUCLEOTIDE SEQUENCE [LARGE SCALE GENOMIC DNA]</scope>
    <source>
        <strain evidence="3">J235TASD1</strain>
    </source>
</reference>
<dbReference type="InterPro" id="IPR012341">
    <property type="entry name" value="6hp_glycosidase-like_sf"/>
</dbReference>
<name>A0A136JEQ6_9PEZI</name>
<keyword evidence="3" id="KW-1185">Reference proteome</keyword>
<dbReference type="SMART" id="SM01149">
    <property type="entry name" value="DUF1237"/>
    <property type="match status" value="1"/>
</dbReference>
<dbReference type="InParanoid" id="A0A136JEQ6"/>
<dbReference type="OrthoDB" id="7771656at2759"/>
<gene>
    <name evidence="2" type="ORF">Micbo1qcDRAFT_230843</name>
</gene>
<feature type="chain" id="PRO_5007293702" description="DUF1237 domain protein" evidence="1">
    <location>
        <begin position="27"/>
        <end position="547"/>
    </location>
</feature>
<dbReference type="EMBL" id="KQ964246">
    <property type="protein sequence ID" value="KXJ95645.1"/>
    <property type="molecule type" value="Genomic_DNA"/>
</dbReference>
<dbReference type="SUPFAM" id="SSF48208">
    <property type="entry name" value="Six-hairpin glycosidases"/>
    <property type="match status" value="1"/>
</dbReference>
<dbReference type="InterPro" id="IPR008928">
    <property type="entry name" value="6-hairpin_glycosidase_sf"/>
</dbReference>
<evidence type="ECO:0008006" key="4">
    <source>
        <dbReference type="Google" id="ProtNLM"/>
    </source>
</evidence>
<proteinExistence type="predicted"/>
<sequence length="547" mass="60832">MAARRPGSSRLGVAACLSLAIASVSAEYGQQQAILNNLKYQYKDACPDYTLYAGYPHRPLTDGPLALPFQRPDVRCRTFQSDAIEQVIKDVTSRIKDPDLARLFENAFPSTTDTTVKFHTTGKDGLGVDSAETLGDKWQGPQSFIITGDIIAEWLRDSTNQLSPYQTLAKKDPAIYTLILGAINTQSEYVIESPYCNAFQPPPISGLSVSHNGQDDEVHPIYDPNFVFECKYELDSVAHFLALGNDFFEHTGSTEFLTERWFEALDTVLDLIDEQSMPTFNGETGRYRKNQYTFQRRTNAGTETLNLGGVGNPLNGGTGLVRSAFRPSDDATILGFFIPANAMMSVELRRAAKALRKASKTERAEELEKLSERISKGVWEHGVVEHKKFGKVFAYEVDGYGSSILMDDANYPSLLALPLMGFLEQDDQVYQNTRKMLLAKNSNPYYLTGRDFHGIGGPHIGLRNAWPMSLLIQARTSNNDTEIKECIDLVLKSSGLGLVHESVDVDNVYAYTRSWFAWANGVFAETILDLAARKPGLIFEDSTPYTI</sequence>
<accession>A0A136JEQ6</accession>
<evidence type="ECO:0000313" key="2">
    <source>
        <dbReference type="EMBL" id="KXJ95645.1"/>
    </source>
</evidence>
<dbReference type="GO" id="GO:0003824">
    <property type="term" value="F:catalytic activity"/>
    <property type="evidence" value="ECO:0007669"/>
    <property type="project" value="UniProtKB-ARBA"/>
</dbReference>
<dbReference type="PANTHER" id="PTHR31047:SF0">
    <property type="entry name" value="MEIOTICALLY UP-REGULATED GENE 157 PROTEIN"/>
    <property type="match status" value="1"/>
</dbReference>
<protein>
    <recommendedName>
        <fullName evidence="4">DUF1237 domain protein</fullName>
    </recommendedName>
</protein>
<organism evidence="2 3">
    <name type="scientific">Microdochium bolleyi</name>
    <dbReference type="NCBI Taxonomy" id="196109"/>
    <lineage>
        <taxon>Eukaryota</taxon>
        <taxon>Fungi</taxon>
        <taxon>Dikarya</taxon>
        <taxon>Ascomycota</taxon>
        <taxon>Pezizomycotina</taxon>
        <taxon>Sordariomycetes</taxon>
        <taxon>Xylariomycetidae</taxon>
        <taxon>Xylariales</taxon>
        <taxon>Microdochiaceae</taxon>
        <taxon>Microdochium</taxon>
    </lineage>
</organism>
<feature type="signal peptide" evidence="1">
    <location>
        <begin position="1"/>
        <end position="26"/>
    </location>
</feature>
<keyword evidence="1" id="KW-0732">Signal</keyword>
<dbReference type="PANTHER" id="PTHR31047">
    <property type="entry name" value="MEIOTICALLY UP-REGULATED GENE 157 PROTEIN"/>
    <property type="match status" value="1"/>
</dbReference>
<dbReference type="PIRSF" id="PIRSF028846">
    <property type="entry name" value="UCP028846"/>
    <property type="match status" value="1"/>
</dbReference>
<dbReference type="Proteomes" id="UP000070501">
    <property type="component" value="Unassembled WGS sequence"/>
</dbReference>